<comment type="caution">
    <text evidence="1">The sequence shown here is derived from an EMBL/GenBank/DDBJ whole genome shotgun (WGS) entry which is preliminary data.</text>
</comment>
<proteinExistence type="predicted"/>
<evidence type="ECO:0000313" key="1">
    <source>
        <dbReference type="EMBL" id="KAK3594958.1"/>
    </source>
</evidence>
<name>A0AAE0VY49_9BIVA</name>
<reference evidence="1" key="2">
    <citation type="journal article" date="2021" name="Genome Biol. Evol.">
        <title>Developing a high-quality reference genome for a parasitic bivalve with doubly uniparental inheritance (Bivalvia: Unionida).</title>
        <authorList>
            <person name="Smith C.H."/>
        </authorList>
    </citation>
    <scope>NUCLEOTIDE SEQUENCE</scope>
    <source>
        <strain evidence="1">CHS0354</strain>
        <tissue evidence="1">Mantle</tissue>
    </source>
</reference>
<reference evidence="1" key="1">
    <citation type="journal article" date="2021" name="Genome Biol. Evol.">
        <title>A High-Quality Reference Genome for a Parasitic Bivalve with Doubly Uniparental Inheritance (Bivalvia: Unionida).</title>
        <authorList>
            <person name="Smith C.H."/>
        </authorList>
    </citation>
    <scope>NUCLEOTIDE SEQUENCE</scope>
    <source>
        <strain evidence="1">CHS0354</strain>
    </source>
</reference>
<protein>
    <submittedName>
        <fullName evidence="1">Uncharacterized protein</fullName>
    </submittedName>
</protein>
<evidence type="ECO:0000313" key="2">
    <source>
        <dbReference type="Proteomes" id="UP001195483"/>
    </source>
</evidence>
<dbReference type="Proteomes" id="UP001195483">
    <property type="component" value="Unassembled WGS sequence"/>
</dbReference>
<dbReference type="AlphaFoldDB" id="A0AAE0VY49"/>
<gene>
    <name evidence="1" type="ORF">CHS0354_019881</name>
</gene>
<accession>A0AAE0VY49</accession>
<dbReference type="EMBL" id="JAEAOA010001214">
    <property type="protein sequence ID" value="KAK3594958.1"/>
    <property type="molecule type" value="Genomic_DNA"/>
</dbReference>
<organism evidence="1 2">
    <name type="scientific">Potamilus streckersoni</name>
    <dbReference type="NCBI Taxonomy" id="2493646"/>
    <lineage>
        <taxon>Eukaryota</taxon>
        <taxon>Metazoa</taxon>
        <taxon>Spiralia</taxon>
        <taxon>Lophotrochozoa</taxon>
        <taxon>Mollusca</taxon>
        <taxon>Bivalvia</taxon>
        <taxon>Autobranchia</taxon>
        <taxon>Heteroconchia</taxon>
        <taxon>Palaeoheterodonta</taxon>
        <taxon>Unionida</taxon>
        <taxon>Unionoidea</taxon>
        <taxon>Unionidae</taxon>
        <taxon>Ambleminae</taxon>
        <taxon>Lampsilini</taxon>
        <taxon>Potamilus</taxon>
    </lineage>
</organism>
<sequence length="66" mass="7879">MLRKVGVRLFLRLIQKVVLRKNTKHGRPVGSAQKPIWKPFILHKEKDETIRKVHDFSMKNTRVNFI</sequence>
<keyword evidence="2" id="KW-1185">Reference proteome</keyword>
<reference evidence="1" key="3">
    <citation type="submission" date="2023-05" db="EMBL/GenBank/DDBJ databases">
        <authorList>
            <person name="Smith C.H."/>
        </authorList>
    </citation>
    <scope>NUCLEOTIDE SEQUENCE</scope>
    <source>
        <strain evidence="1">CHS0354</strain>
        <tissue evidence="1">Mantle</tissue>
    </source>
</reference>